<comment type="similarity">
    <text evidence="3">Belongs to the cytochrome P450 family.</text>
</comment>
<dbReference type="Gene3D" id="1.10.630.10">
    <property type="entry name" value="Cytochrome P450"/>
    <property type="match status" value="1"/>
</dbReference>
<dbReference type="GO" id="GO:0016705">
    <property type="term" value="F:oxidoreductase activity, acting on paired donors, with incorporation or reduction of molecular oxygen"/>
    <property type="evidence" value="ECO:0007669"/>
    <property type="project" value="InterPro"/>
</dbReference>
<evidence type="ECO:0000256" key="4">
    <source>
        <dbReference type="ARBA" id="ARBA00022617"/>
    </source>
</evidence>
<evidence type="ECO:0000313" key="13">
    <source>
        <dbReference type="Proteomes" id="UP001367508"/>
    </source>
</evidence>
<keyword evidence="6" id="KW-0479">Metal-binding</keyword>
<evidence type="ECO:0000256" key="3">
    <source>
        <dbReference type="ARBA" id="ARBA00010617"/>
    </source>
</evidence>
<name>A0AAN9QTA6_CANGL</name>
<dbReference type="EMBL" id="JAYMYQ010000002">
    <property type="protein sequence ID" value="KAK7349670.1"/>
    <property type="molecule type" value="Genomic_DNA"/>
</dbReference>
<evidence type="ECO:0000256" key="6">
    <source>
        <dbReference type="ARBA" id="ARBA00022723"/>
    </source>
</evidence>
<sequence>MSLTSAIICRIVFGRRYEDEESERCRFSELLRECETMLGTFFVSDYVPFLGWIDKLTGLEARLERNSKVMDEFFKEVIEEHLDPSRETPEEEDLIDVLLQLKKHRSFSVDLTDDHIKAVSMVCNLEKANDYVYWQSFGKGLQERIEARTRGSVGNWLNHSSYPGW</sequence>
<dbReference type="InterPro" id="IPR001128">
    <property type="entry name" value="Cyt_P450"/>
</dbReference>
<keyword evidence="8" id="KW-0560">Oxidoreductase</keyword>
<dbReference type="InterPro" id="IPR036396">
    <property type="entry name" value="Cyt_P450_sf"/>
</dbReference>
<evidence type="ECO:0000313" key="12">
    <source>
        <dbReference type="EMBL" id="KAK7349670.1"/>
    </source>
</evidence>
<keyword evidence="4" id="KW-0349">Heme</keyword>
<keyword evidence="7" id="KW-1133">Transmembrane helix</keyword>
<dbReference type="PANTHER" id="PTHR47955">
    <property type="entry name" value="CYTOCHROME P450 FAMILY 71 PROTEIN"/>
    <property type="match status" value="1"/>
</dbReference>
<dbReference type="AlphaFoldDB" id="A0AAN9QTA6"/>
<accession>A0AAN9QTA6</accession>
<evidence type="ECO:0000256" key="7">
    <source>
        <dbReference type="ARBA" id="ARBA00022989"/>
    </source>
</evidence>
<gene>
    <name evidence="12" type="ORF">VNO77_07225</name>
</gene>
<keyword evidence="13" id="KW-1185">Reference proteome</keyword>
<keyword evidence="11" id="KW-0472">Membrane</keyword>
<reference evidence="12 13" key="1">
    <citation type="submission" date="2024-01" db="EMBL/GenBank/DDBJ databases">
        <title>The genomes of 5 underutilized Papilionoideae crops provide insights into root nodulation and disease resistanc.</title>
        <authorList>
            <person name="Jiang F."/>
        </authorList>
    </citation>
    <scope>NUCLEOTIDE SEQUENCE [LARGE SCALE GENOMIC DNA]</scope>
    <source>
        <strain evidence="12">LVBAO_FW01</strain>
        <tissue evidence="12">Leaves</tissue>
    </source>
</reference>
<dbReference type="GO" id="GO:0016020">
    <property type="term" value="C:membrane"/>
    <property type="evidence" value="ECO:0007669"/>
    <property type="project" value="UniProtKB-SubCell"/>
</dbReference>
<evidence type="ECO:0000256" key="9">
    <source>
        <dbReference type="ARBA" id="ARBA00023004"/>
    </source>
</evidence>
<proteinExistence type="inferred from homology"/>
<comment type="caution">
    <text evidence="12">The sequence shown here is derived from an EMBL/GenBank/DDBJ whole genome shotgun (WGS) entry which is preliminary data.</text>
</comment>
<evidence type="ECO:0000256" key="1">
    <source>
        <dbReference type="ARBA" id="ARBA00001971"/>
    </source>
</evidence>
<keyword evidence="5" id="KW-0812">Transmembrane</keyword>
<evidence type="ECO:0000256" key="5">
    <source>
        <dbReference type="ARBA" id="ARBA00022692"/>
    </source>
</evidence>
<dbReference type="SUPFAM" id="SSF48264">
    <property type="entry name" value="Cytochrome P450"/>
    <property type="match status" value="1"/>
</dbReference>
<dbReference type="GO" id="GO:0020037">
    <property type="term" value="F:heme binding"/>
    <property type="evidence" value="ECO:0007669"/>
    <property type="project" value="InterPro"/>
</dbReference>
<dbReference type="Pfam" id="PF00067">
    <property type="entry name" value="p450"/>
    <property type="match status" value="1"/>
</dbReference>
<organism evidence="12 13">
    <name type="scientific">Canavalia gladiata</name>
    <name type="common">Sword bean</name>
    <name type="synonym">Dolichos gladiatus</name>
    <dbReference type="NCBI Taxonomy" id="3824"/>
    <lineage>
        <taxon>Eukaryota</taxon>
        <taxon>Viridiplantae</taxon>
        <taxon>Streptophyta</taxon>
        <taxon>Embryophyta</taxon>
        <taxon>Tracheophyta</taxon>
        <taxon>Spermatophyta</taxon>
        <taxon>Magnoliopsida</taxon>
        <taxon>eudicotyledons</taxon>
        <taxon>Gunneridae</taxon>
        <taxon>Pentapetalae</taxon>
        <taxon>rosids</taxon>
        <taxon>fabids</taxon>
        <taxon>Fabales</taxon>
        <taxon>Fabaceae</taxon>
        <taxon>Papilionoideae</taxon>
        <taxon>50 kb inversion clade</taxon>
        <taxon>NPAAA clade</taxon>
        <taxon>indigoferoid/millettioid clade</taxon>
        <taxon>Phaseoleae</taxon>
        <taxon>Canavalia</taxon>
    </lineage>
</organism>
<comment type="subcellular location">
    <subcellularLocation>
        <location evidence="2">Membrane</location>
        <topology evidence="2">Single-pass membrane protein</topology>
    </subcellularLocation>
</comment>
<dbReference type="GO" id="GO:0005506">
    <property type="term" value="F:iron ion binding"/>
    <property type="evidence" value="ECO:0007669"/>
    <property type="project" value="InterPro"/>
</dbReference>
<dbReference type="Proteomes" id="UP001367508">
    <property type="component" value="Unassembled WGS sequence"/>
</dbReference>
<evidence type="ECO:0000256" key="11">
    <source>
        <dbReference type="ARBA" id="ARBA00023136"/>
    </source>
</evidence>
<keyword evidence="9" id="KW-0408">Iron</keyword>
<dbReference type="GO" id="GO:0004497">
    <property type="term" value="F:monooxygenase activity"/>
    <property type="evidence" value="ECO:0007669"/>
    <property type="project" value="UniProtKB-KW"/>
</dbReference>
<evidence type="ECO:0000256" key="2">
    <source>
        <dbReference type="ARBA" id="ARBA00004167"/>
    </source>
</evidence>
<evidence type="ECO:0000256" key="10">
    <source>
        <dbReference type="ARBA" id="ARBA00023033"/>
    </source>
</evidence>
<protein>
    <submittedName>
        <fullName evidence="12">Uncharacterized protein</fullName>
    </submittedName>
</protein>
<keyword evidence="10" id="KW-0503">Monooxygenase</keyword>
<evidence type="ECO:0000256" key="8">
    <source>
        <dbReference type="ARBA" id="ARBA00023002"/>
    </source>
</evidence>
<comment type="cofactor">
    <cofactor evidence="1">
        <name>heme</name>
        <dbReference type="ChEBI" id="CHEBI:30413"/>
    </cofactor>
</comment>
<dbReference type="PANTHER" id="PTHR47955:SF22">
    <property type="entry name" value="CYTOCHROME P450 83B1-LIKE"/>
    <property type="match status" value="1"/>
</dbReference>